<dbReference type="AlphaFoldDB" id="A0A485KM63"/>
<keyword evidence="1" id="KW-0812">Transmembrane</keyword>
<dbReference type="InterPro" id="IPR006461">
    <property type="entry name" value="PLAC_motif_containing"/>
</dbReference>
<dbReference type="EMBL" id="CAADRA010005147">
    <property type="protein sequence ID" value="VFT85965.1"/>
    <property type="molecule type" value="Genomic_DNA"/>
</dbReference>
<accession>A0A485KM63</accession>
<sequence length="209" mass="22452">MSAENAPLAQELPSYQNQQPATAMPVTAAVGVPVVLHAVQGPAWKTGIFGCFSSFPNTLMSLFCQCIVLAQVSSRLGNVFGGYKGVLAGVFVIASLAGVFRLYAQHDWNLILAHGRPVDEFLQDEATKFNEAAIFMTLVLVTFVAWLRGRVRGFFSIPGSVVEDCCCSLLCHCCTVAQMSNQVAVYAPGDCNPGPRDTLPAYYVAVPLQ</sequence>
<keyword evidence="4" id="KW-1185">Reference proteome</keyword>
<evidence type="ECO:0000256" key="1">
    <source>
        <dbReference type="SAM" id="Phobius"/>
    </source>
</evidence>
<dbReference type="Proteomes" id="UP000332933">
    <property type="component" value="Unassembled WGS sequence"/>
</dbReference>
<evidence type="ECO:0000313" key="3">
    <source>
        <dbReference type="EMBL" id="VFT85965.1"/>
    </source>
</evidence>
<feature type="transmembrane region" description="Helical" evidence="1">
    <location>
        <begin position="82"/>
        <end position="104"/>
    </location>
</feature>
<reference evidence="3 4" key="1">
    <citation type="submission" date="2019-03" db="EMBL/GenBank/DDBJ databases">
        <authorList>
            <person name="Gaulin E."/>
            <person name="Dumas B."/>
        </authorList>
    </citation>
    <scope>NUCLEOTIDE SEQUENCE [LARGE SCALE GENOMIC DNA]</scope>
    <source>
        <strain evidence="3">CBS 568.67</strain>
    </source>
</reference>
<dbReference type="NCBIfam" id="TIGR01571">
    <property type="entry name" value="A_thal_Cys_rich"/>
    <property type="match status" value="1"/>
</dbReference>
<dbReference type="PANTHER" id="PTHR15907">
    <property type="entry name" value="DUF614 FAMILY PROTEIN-RELATED"/>
    <property type="match status" value="1"/>
</dbReference>
<evidence type="ECO:0000313" key="2">
    <source>
        <dbReference type="EMBL" id="KAF0700376.1"/>
    </source>
</evidence>
<protein>
    <submittedName>
        <fullName evidence="3">Aste57867_9081 protein</fullName>
    </submittedName>
</protein>
<proteinExistence type="predicted"/>
<dbReference type="OrthoDB" id="1045822at2759"/>
<evidence type="ECO:0000313" key="4">
    <source>
        <dbReference type="Proteomes" id="UP000332933"/>
    </source>
</evidence>
<keyword evidence="1" id="KW-1133">Transmembrane helix</keyword>
<dbReference type="EMBL" id="VJMH01005126">
    <property type="protein sequence ID" value="KAF0700376.1"/>
    <property type="molecule type" value="Genomic_DNA"/>
</dbReference>
<feature type="transmembrane region" description="Helical" evidence="1">
    <location>
        <begin position="129"/>
        <end position="147"/>
    </location>
</feature>
<reference evidence="2" key="2">
    <citation type="submission" date="2019-06" db="EMBL/GenBank/DDBJ databases">
        <title>Genomics analysis of Aphanomyces spp. identifies a new class of oomycete effector associated with host adaptation.</title>
        <authorList>
            <person name="Gaulin E."/>
        </authorList>
    </citation>
    <scope>NUCLEOTIDE SEQUENCE</scope>
    <source>
        <strain evidence="2">CBS 578.67</strain>
    </source>
</reference>
<dbReference type="Pfam" id="PF04749">
    <property type="entry name" value="PLAC8"/>
    <property type="match status" value="1"/>
</dbReference>
<name>A0A485KM63_9STRA</name>
<organism evidence="3 4">
    <name type="scientific">Aphanomyces stellatus</name>
    <dbReference type="NCBI Taxonomy" id="120398"/>
    <lineage>
        <taxon>Eukaryota</taxon>
        <taxon>Sar</taxon>
        <taxon>Stramenopiles</taxon>
        <taxon>Oomycota</taxon>
        <taxon>Saprolegniomycetes</taxon>
        <taxon>Saprolegniales</taxon>
        <taxon>Verrucalvaceae</taxon>
        <taxon>Aphanomyces</taxon>
    </lineage>
</organism>
<gene>
    <name evidence="3" type="primary">Aste57867_9081</name>
    <name evidence="2" type="ORF">As57867_009045</name>
    <name evidence="3" type="ORF">ASTE57867_9081</name>
</gene>
<keyword evidence="1" id="KW-0472">Membrane</keyword>